<feature type="transmembrane region" description="Helical" evidence="7">
    <location>
        <begin position="263"/>
        <end position="283"/>
    </location>
</feature>
<dbReference type="EMBL" id="JBIQWL010000001">
    <property type="protein sequence ID" value="MFH8248998.1"/>
    <property type="molecule type" value="Genomic_DNA"/>
</dbReference>
<dbReference type="Gene3D" id="1.10.3720.10">
    <property type="entry name" value="MetI-like"/>
    <property type="match status" value="1"/>
</dbReference>
<evidence type="ECO:0000259" key="8">
    <source>
        <dbReference type="PROSITE" id="PS50928"/>
    </source>
</evidence>
<organism evidence="9 10">
    <name type="scientific">Microbacterium alkaliflavum</name>
    <dbReference type="NCBI Taxonomy" id="3248839"/>
    <lineage>
        <taxon>Bacteria</taxon>
        <taxon>Bacillati</taxon>
        <taxon>Actinomycetota</taxon>
        <taxon>Actinomycetes</taxon>
        <taxon>Micrococcales</taxon>
        <taxon>Microbacteriaceae</taxon>
        <taxon>Microbacterium</taxon>
    </lineage>
</organism>
<feature type="transmembrane region" description="Helical" evidence="7">
    <location>
        <begin position="155"/>
        <end position="180"/>
    </location>
</feature>
<dbReference type="InterPro" id="IPR035906">
    <property type="entry name" value="MetI-like_sf"/>
</dbReference>
<comment type="subcellular location">
    <subcellularLocation>
        <location evidence="1 7">Cell membrane</location>
        <topology evidence="1 7">Multi-pass membrane protein</topology>
    </subcellularLocation>
</comment>
<comment type="similarity">
    <text evidence="7">Belongs to the binding-protein-dependent transport system permease family.</text>
</comment>
<dbReference type="PANTHER" id="PTHR43005:SF2">
    <property type="entry name" value="INTEGRAL MEMBRANE SUGAR TRANSPORT PROTEIN"/>
    <property type="match status" value="1"/>
</dbReference>
<evidence type="ECO:0000256" key="2">
    <source>
        <dbReference type="ARBA" id="ARBA00022448"/>
    </source>
</evidence>
<dbReference type="InterPro" id="IPR000515">
    <property type="entry name" value="MetI-like"/>
</dbReference>
<feature type="transmembrane region" description="Helical" evidence="7">
    <location>
        <begin position="201"/>
        <end position="223"/>
    </location>
</feature>
<evidence type="ECO:0000256" key="7">
    <source>
        <dbReference type="RuleBase" id="RU363032"/>
    </source>
</evidence>
<protein>
    <submittedName>
        <fullName evidence="9">Carbohydrate ABC transporter permease</fullName>
    </submittedName>
</protein>
<evidence type="ECO:0000256" key="4">
    <source>
        <dbReference type="ARBA" id="ARBA00022692"/>
    </source>
</evidence>
<comment type="caution">
    <text evidence="9">The sequence shown here is derived from an EMBL/GenBank/DDBJ whole genome shotgun (WGS) entry which is preliminary data.</text>
</comment>
<proteinExistence type="inferred from homology"/>
<dbReference type="SUPFAM" id="SSF161098">
    <property type="entry name" value="MetI-like"/>
    <property type="match status" value="1"/>
</dbReference>
<feature type="transmembrane region" description="Helical" evidence="7">
    <location>
        <begin position="68"/>
        <end position="93"/>
    </location>
</feature>
<feature type="domain" description="ABC transmembrane type-1" evidence="8">
    <location>
        <begin position="68"/>
        <end position="280"/>
    </location>
</feature>
<dbReference type="PANTHER" id="PTHR43005">
    <property type="entry name" value="BLR7065 PROTEIN"/>
    <property type="match status" value="1"/>
</dbReference>
<evidence type="ECO:0000313" key="9">
    <source>
        <dbReference type="EMBL" id="MFH8248998.1"/>
    </source>
</evidence>
<evidence type="ECO:0000256" key="3">
    <source>
        <dbReference type="ARBA" id="ARBA00022475"/>
    </source>
</evidence>
<evidence type="ECO:0000256" key="1">
    <source>
        <dbReference type="ARBA" id="ARBA00004651"/>
    </source>
</evidence>
<dbReference type="Proteomes" id="UP001610861">
    <property type="component" value="Unassembled WGS sequence"/>
</dbReference>
<keyword evidence="2 7" id="KW-0813">Transport</keyword>
<evidence type="ECO:0000256" key="5">
    <source>
        <dbReference type="ARBA" id="ARBA00022989"/>
    </source>
</evidence>
<dbReference type="Pfam" id="PF00528">
    <property type="entry name" value="BPD_transp_1"/>
    <property type="match status" value="1"/>
</dbReference>
<evidence type="ECO:0000313" key="10">
    <source>
        <dbReference type="Proteomes" id="UP001610861"/>
    </source>
</evidence>
<accession>A0ABW7Q478</accession>
<name>A0ABW7Q478_9MICO</name>
<dbReference type="CDD" id="cd06261">
    <property type="entry name" value="TM_PBP2"/>
    <property type="match status" value="1"/>
</dbReference>
<keyword evidence="3" id="KW-1003">Cell membrane</keyword>
<gene>
    <name evidence="9" type="ORF">ACH3VR_01360</name>
</gene>
<feature type="transmembrane region" description="Helical" evidence="7">
    <location>
        <begin position="12"/>
        <end position="33"/>
    </location>
</feature>
<keyword evidence="6 7" id="KW-0472">Membrane</keyword>
<keyword evidence="10" id="KW-1185">Reference proteome</keyword>
<keyword evidence="4 7" id="KW-0812">Transmembrane</keyword>
<sequence length="296" mass="31968">MDTQARRVAIGMVTPALVLMILVAVVPIGYAIWLSLNQYSLIHPGLSRFVGLGNYIAQLTSSSWWQAFGFSFVIGLVSVPLELIAGTGLAMLLNLAFKGRAVLRSVLLMPYAIMTVVSAIVWSSMFDPHLGLLTTVLKALHLPGGDVVWLANPGLVTVIIILAEVWKTAPFVGLLVLAGLQVIPQDVFEAAAIDGATRWQTFWRVTLPLLAPAIAVAGVLRLLDALRMFDLPYVFTRGANGTSTMSVLVYNTLYQNQQTGEGSALGILTFTVVMVVALVYIRFAGGNLRQIAKESR</sequence>
<reference evidence="9 10" key="1">
    <citation type="submission" date="2024-09" db="EMBL/GenBank/DDBJ databases">
        <authorList>
            <person name="Pan X."/>
        </authorList>
    </citation>
    <scope>NUCLEOTIDE SEQUENCE [LARGE SCALE GENOMIC DNA]</scope>
    <source>
        <strain evidence="9 10">B2969</strain>
    </source>
</reference>
<feature type="transmembrane region" description="Helical" evidence="7">
    <location>
        <begin position="105"/>
        <end position="125"/>
    </location>
</feature>
<keyword evidence="5 7" id="KW-1133">Transmembrane helix</keyword>
<dbReference type="PROSITE" id="PS50928">
    <property type="entry name" value="ABC_TM1"/>
    <property type="match status" value="1"/>
</dbReference>
<evidence type="ECO:0000256" key="6">
    <source>
        <dbReference type="ARBA" id="ARBA00023136"/>
    </source>
</evidence>